<name>A0A3P8G6J4_9TREM</name>
<accession>A0A3P8G6J4</accession>
<proteinExistence type="predicted"/>
<organism evidence="1 2">
    <name type="scientific">Schistosoma mattheei</name>
    <dbReference type="NCBI Taxonomy" id="31246"/>
    <lineage>
        <taxon>Eukaryota</taxon>
        <taxon>Metazoa</taxon>
        <taxon>Spiralia</taxon>
        <taxon>Lophotrochozoa</taxon>
        <taxon>Platyhelminthes</taxon>
        <taxon>Trematoda</taxon>
        <taxon>Digenea</taxon>
        <taxon>Strigeidida</taxon>
        <taxon>Schistosomatoidea</taxon>
        <taxon>Schistosomatidae</taxon>
        <taxon>Schistosoma</taxon>
    </lineage>
</organism>
<dbReference type="Proteomes" id="UP000269396">
    <property type="component" value="Unassembled WGS sequence"/>
</dbReference>
<reference evidence="1 2" key="1">
    <citation type="submission" date="2018-11" db="EMBL/GenBank/DDBJ databases">
        <authorList>
            <consortium name="Pathogen Informatics"/>
        </authorList>
    </citation>
    <scope>NUCLEOTIDE SEQUENCE [LARGE SCALE GENOMIC DNA]</scope>
    <source>
        <strain>Denwood</strain>
        <strain evidence="2">Zambia</strain>
    </source>
</reference>
<dbReference type="EMBL" id="UZAL01046500">
    <property type="protein sequence ID" value="VDP84267.1"/>
    <property type="molecule type" value="Genomic_DNA"/>
</dbReference>
<gene>
    <name evidence="1" type="ORF">SMTD_LOCUS21162</name>
</gene>
<keyword evidence="2" id="KW-1185">Reference proteome</keyword>
<sequence length="74" mass="7721">MTAINEVETIGFAPNVGSVNPGDVNCWAKICSLELGGHARHTSSSGGKLVPSVDGYRNCEIDGGRLVKCGITIF</sequence>
<dbReference type="AlphaFoldDB" id="A0A3P8G6J4"/>
<protein>
    <submittedName>
        <fullName evidence="1">Uncharacterized protein</fullName>
    </submittedName>
</protein>
<evidence type="ECO:0000313" key="2">
    <source>
        <dbReference type="Proteomes" id="UP000269396"/>
    </source>
</evidence>
<evidence type="ECO:0000313" key="1">
    <source>
        <dbReference type="EMBL" id="VDP84267.1"/>
    </source>
</evidence>